<dbReference type="PROSITE" id="PS51147">
    <property type="entry name" value="PFTA"/>
    <property type="match status" value="5"/>
</dbReference>
<evidence type="ECO:0000256" key="4">
    <source>
        <dbReference type="ARBA" id="ARBA00022737"/>
    </source>
</evidence>
<dbReference type="InterPro" id="IPR001611">
    <property type="entry name" value="Leu-rich_rpt"/>
</dbReference>
<keyword evidence="2 6" id="KW-0637">Prenyltransferase</keyword>
<dbReference type="PROSITE" id="PS51450">
    <property type="entry name" value="LRR"/>
    <property type="match status" value="2"/>
</dbReference>
<comment type="caution">
    <text evidence="8">The sequence shown here is derived from an EMBL/GenBank/DDBJ whole genome shotgun (WGS) entry which is preliminary data.</text>
</comment>
<dbReference type="GO" id="GO:0005968">
    <property type="term" value="C:Rab-protein geranylgeranyltransferase complex"/>
    <property type="evidence" value="ECO:0007669"/>
    <property type="project" value="TreeGrafter"/>
</dbReference>
<evidence type="ECO:0000256" key="3">
    <source>
        <dbReference type="ARBA" id="ARBA00022679"/>
    </source>
</evidence>
<evidence type="ECO:0000313" key="9">
    <source>
        <dbReference type="Proteomes" id="UP001168098"/>
    </source>
</evidence>
<dbReference type="Gene3D" id="1.25.40.120">
    <property type="entry name" value="Protein prenylyltransferase"/>
    <property type="match status" value="1"/>
</dbReference>
<dbReference type="Gene3D" id="3.80.10.10">
    <property type="entry name" value="Ribonuclease Inhibitor"/>
    <property type="match status" value="1"/>
</dbReference>
<dbReference type="EMBL" id="JARBHA010000018">
    <property type="protein sequence ID" value="KAJ9674033.1"/>
    <property type="molecule type" value="Genomic_DNA"/>
</dbReference>
<dbReference type="InterPro" id="IPR002088">
    <property type="entry name" value="Prenyl_trans_a"/>
</dbReference>
<dbReference type="AlphaFoldDB" id="A0AA39D6T3"/>
<evidence type="ECO:0000256" key="2">
    <source>
        <dbReference type="ARBA" id="ARBA00022602"/>
    </source>
</evidence>
<name>A0AA39D6T3_VITRO</name>
<dbReference type="SUPFAM" id="SSF52058">
    <property type="entry name" value="L domain-like"/>
    <property type="match status" value="1"/>
</dbReference>
<evidence type="ECO:0000256" key="7">
    <source>
        <dbReference type="SAM" id="MobiDB-lite"/>
    </source>
</evidence>
<dbReference type="PANTHER" id="PTHR11129">
    <property type="entry name" value="PROTEIN FARNESYLTRANSFERASE ALPHA SUBUNIT/RAB GERANYLGERANYL TRANSFERASE ALPHA SUBUNIT"/>
    <property type="match status" value="1"/>
</dbReference>
<dbReference type="Pfam" id="PF01239">
    <property type="entry name" value="PPTA"/>
    <property type="match status" value="5"/>
</dbReference>
<keyword evidence="9" id="KW-1185">Reference proteome</keyword>
<comment type="function">
    <text evidence="6">Catalyzes the transfer of a geranyl-geranyl moiety from geranyl-geranyl pyrophosphate to cysteines occuring in specific C-terminal amino acid sequences.</text>
</comment>
<dbReference type="InterPro" id="IPR032675">
    <property type="entry name" value="LRR_dom_sf"/>
</dbReference>
<dbReference type="PANTHER" id="PTHR11129:SF2">
    <property type="entry name" value="GERANYLGERANYL TRANSFERASE TYPE-2 SUBUNIT ALPHA"/>
    <property type="match status" value="1"/>
</dbReference>
<dbReference type="FunFam" id="1.25.40.120:FF:000013">
    <property type="entry name" value="Geranylgeranyl transferase type-2 subunit alpha"/>
    <property type="match status" value="1"/>
</dbReference>
<dbReference type="GO" id="GO:0097354">
    <property type="term" value="P:prenylation"/>
    <property type="evidence" value="ECO:0007669"/>
    <property type="project" value="UniProtKB-UniRule"/>
</dbReference>
<dbReference type="EC" id="2.5.1.60" evidence="6"/>
<dbReference type="Proteomes" id="UP001168098">
    <property type="component" value="Unassembled WGS sequence"/>
</dbReference>
<reference evidence="8 9" key="1">
    <citation type="journal article" date="2023" name="BMC Biotechnol.">
        <title>Vitis rotundifolia cv Carlos genome sequencing.</title>
        <authorList>
            <person name="Huff M."/>
            <person name="Hulse-Kemp A."/>
            <person name="Scheffler B."/>
            <person name="Youngblood R."/>
            <person name="Simpson S."/>
            <person name="Babiker E."/>
            <person name="Staton M."/>
        </authorList>
    </citation>
    <scope>NUCLEOTIDE SEQUENCE [LARGE SCALE GENOMIC DNA]</scope>
    <source>
        <tissue evidence="8">Leaf</tissue>
    </source>
</reference>
<sequence length="704" mass="80308">MHGRPRKAPKPEDTAASAAKAEKLRALQSQLLHNHHNQIYTKEALEISAKLLEANPESYTAWNYRKLAVEHNLSQSESDPDTVKSIISEELRVVENSLKQNFKSYGAWHHRKWVLSKGHSSVDHELQLLDRFQRADSRNFHAWNYRRFIVALKGISDEEELKYTTKLIETNFSNYSAWHNRSVLLSHLLQNKVKGFFPKEKVLVEEYEFVHQALFTDPDDQSGWFYHLWLLDQTVKPETPLLVSTWPVHGSDIIVSAEGCLDGRALSPFTSFHSDAGTFPLILYFNEAVEGVNSSTVTVKSVFTENKDLVWKPLATSKSCAAQAWVTHLNVPDVKLHPSTAYPIEVNLGDSQGIISLSGSHCSHPSRFAFTVCVQPLSSEHVERQGVEMILWRDVNFHFYDAHIQESSPIAYFDRLSIKKDHEPAASKWHAKTLVNEIALVRQLLSEIDCKIGKLTLARLLMAHDAMMSYMAPHSHKKVHSEEVLQLFSDLMELDPMHSQYYKEAQSLVLLQQVTSNRESLLKHCCHHRVSTSSSVGNSVCLRLNNLSLSRIGCVEQLLWVQMLDLSHNELRSIDGLEAMQLLSFLNLSHNKLSSFTALEPLRLLKLLKVLDISYNEIGAHPIDRRRYLCSSPLSHSVGSDWNFNEFVPDDAKVTNYWEAFAIFRGFNLMQLDIVGNAITDEKFKSFLIKVLPTLKWVDGEELH</sequence>
<keyword evidence="3 6" id="KW-0808">Transferase</keyword>
<keyword evidence="4" id="KW-0677">Repeat</keyword>
<evidence type="ECO:0000313" key="8">
    <source>
        <dbReference type="EMBL" id="KAJ9674033.1"/>
    </source>
</evidence>
<dbReference type="FunFam" id="3.80.10.10:FF:000756">
    <property type="entry name" value="Rab geranylgeranyl transferase like protein"/>
    <property type="match status" value="1"/>
</dbReference>
<evidence type="ECO:0000256" key="5">
    <source>
        <dbReference type="ARBA" id="ARBA00047658"/>
    </source>
</evidence>
<proteinExistence type="inferred from homology"/>
<protein>
    <recommendedName>
        <fullName evidence="6">Geranylgeranyl transferase type-2 subunit alpha</fullName>
        <ecNumber evidence="6">2.5.1.60</ecNumber>
    </recommendedName>
    <alternativeName>
        <fullName evidence="6">Geranylgeranyl transferase type II subunit alpha</fullName>
    </alternativeName>
</protein>
<comment type="similarity">
    <text evidence="1 6">Belongs to the protein prenyltransferase subunit alpha family.</text>
</comment>
<feature type="region of interest" description="Disordered" evidence="7">
    <location>
        <begin position="1"/>
        <end position="20"/>
    </location>
</feature>
<gene>
    <name evidence="8" type="ORF">PVL29_023530</name>
</gene>
<dbReference type="GO" id="GO:0004663">
    <property type="term" value="F:Rab geranylgeranyltransferase activity"/>
    <property type="evidence" value="ECO:0007669"/>
    <property type="project" value="UniProtKB-UniRule"/>
</dbReference>
<dbReference type="SUPFAM" id="SSF48439">
    <property type="entry name" value="Protein prenylyltransferase"/>
    <property type="match status" value="1"/>
</dbReference>
<organism evidence="8 9">
    <name type="scientific">Vitis rotundifolia</name>
    <name type="common">Muscadine grape</name>
    <dbReference type="NCBI Taxonomy" id="103349"/>
    <lineage>
        <taxon>Eukaryota</taxon>
        <taxon>Viridiplantae</taxon>
        <taxon>Streptophyta</taxon>
        <taxon>Embryophyta</taxon>
        <taxon>Tracheophyta</taxon>
        <taxon>Spermatophyta</taxon>
        <taxon>Magnoliopsida</taxon>
        <taxon>eudicotyledons</taxon>
        <taxon>Gunneridae</taxon>
        <taxon>Pentapetalae</taxon>
        <taxon>rosids</taxon>
        <taxon>Vitales</taxon>
        <taxon>Vitaceae</taxon>
        <taxon>Viteae</taxon>
        <taxon>Vitis</taxon>
    </lineage>
</organism>
<evidence type="ECO:0000256" key="1">
    <source>
        <dbReference type="ARBA" id="ARBA00006734"/>
    </source>
</evidence>
<evidence type="ECO:0000256" key="6">
    <source>
        <dbReference type="RuleBase" id="RU367120"/>
    </source>
</evidence>
<accession>A0AA39D6T3</accession>
<comment type="catalytic activity">
    <reaction evidence="5 6">
        <text>geranylgeranyl diphosphate + L-cysteinyl-[protein] = S-geranylgeranyl-L-cysteinyl-[protein] + diphosphate</text>
        <dbReference type="Rhea" id="RHEA:21240"/>
        <dbReference type="Rhea" id="RHEA-COMP:10131"/>
        <dbReference type="Rhea" id="RHEA-COMP:11537"/>
        <dbReference type="ChEBI" id="CHEBI:29950"/>
        <dbReference type="ChEBI" id="CHEBI:33019"/>
        <dbReference type="ChEBI" id="CHEBI:57533"/>
        <dbReference type="ChEBI" id="CHEBI:86021"/>
        <dbReference type="EC" id="2.5.1.60"/>
    </reaction>
</comment>